<dbReference type="GO" id="GO:0030735">
    <property type="term" value="F:carnosine N-methyltransferase activity"/>
    <property type="evidence" value="ECO:0007669"/>
    <property type="project" value="UniProtKB-EC"/>
</dbReference>
<evidence type="ECO:0000256" key="2">
    <source>
        <dbReference type="ARBA" id="ARBA00012003"/>
    </source>
</evidence>
<sequence length="519" mass="57554">MTEEDAGRRDLEATIASMRLYGASAGRKIAKMERAFWALEPSESLLLTRAEECSTVAEKQQESEMAVGDTGATRRPAESGRKEQEELESQKPPDTGAGEGSNGIETGGAGDASRKERRPGSSERGDLGDRDGEQTGDRIQKDLGAGLEIQAGGEKGTASRGREAAEANSEGRLRKETKRDLSGCSREGTDHEVALSAHYARISALLKKLSPVRAAVAANQRFLNDLVDSFFQTSPLRGERYTMIRQSPRLSQVPEVYVFNTESLLRQVAREWSTEGGEERRTSFDPLLDALEKFLPCKDNDSHGHTRQHRTASRPRVLVPGCGTGRLPFEIAQRGYWCEANEASYHMFVALNFFFNTCAEPHSKIIFPYCLGASNRAHAADNVQGIAVPDIVPRLVSEGHIQLRFGDFFEVYSDHRCGWDGVVTCFFLDATRSVLKCIDTVMKLLRQGGVWICVGPALYHFADDPTDPALQLAWDEILASVKVGFKLVEERWTNLEYASDSNSLLQTTYRCKFFVGIRR</sequence>
<comment type="similarity">
    <text evidence="1">Belongs to the carnosine N-methyltransferase family.</text>
</comment>
<feature type="compositionally biased region" description="Basic and acidic residues" evidence="6">
    <location>
        <begin position="112"/>
        <end position="141"/>
    </location>
</feature>
<gene>
    <name evidence="7" type="ORF">BN1205_042340</name>
</gene>
<evidence type="ECO:0000256" key="5">
    <source>
        <dbReference type="ARBA" id="ARBA00022691"/>
    </source>
</evidence>
<dbReference type="PANTHER" id="PTHR12303">
    <property type="entry name" value="CARNOSINE N-METHYLTRANSFERASE"/>
    <property type="match status" value="1"/>
</dbReference>
<dbReference type="InterPro" id="IPR029063">
    <property type="entry name" value="SAM-dependent_MTases_sf"/>
</dbReference>
<proteinExistence type="inferred from homology"/>
<dbReference type="AlphaFoldDB" id="A0A0F7UQZ4"/>
<organism evidence="7">
    <name type="scientific">Toxoplasma gondii (strain ATCC 50861 / VEG)</name>
    <dbReference type="NCBI Taxonomy" id="432359"/>
    <lineage>
        <taxon>Eukaryota</taxon>
        <taxon>Sar</taxon>
        <taxon>Alveolata</taxon>
        <taxon>Apicomplexa</taxon>
        <taxon>Conoidasida</taxon>
        <taxon>Coccidia</taxon>
        <taxon>Eucoccidiorida</taxon>
        <taxon>Eimeriorina</taxon>
        <taxon>Sarcocystidae</taxon>
        <taxon>Toxoplasma</taxon>
    </lineage>
</organism>
<keyword evidence="4 7" id="KW-0808">Transferase</keyword>
<dbReference type="PANTHER" id="PTHR12303:SF6">
    <property type="entry name" value="CARNOSINE N-METHYLTRANSFERASE"/>
    <property type="match status" value="1"/>
</dbReference>
<evidence type="ECO:0000256" key="1">
    <source>
        <dbReference type="ARBA" id="ARBA00010086"/>
    </source>
</evidence>
<dbReference type="GO" id="GO:0032259">
    <property type="term" value="P:methylation"/>
    <property type="evidence" value="ECO:0007669"/>
    <property type="project" value="UniProtKB-KW"/>
</dbReference>
<dbReference type="EC" id="2.1.1.22" evidence="2"/>
<dbReference type="EMBL" id="LN714493">
    <property type="protein sequence ID" value="CEL72650.1"/>
    <property type="molecule type" value="Genomic_DNA"/>
</dbReference>
<reference evidence="7" key="1">
    <citation type="journal article" date="2015" name="PLoS ONE">
        <title>Comprehensive Evaluation of Toxoplasma gondii VEG and Neospora caninum LIV Genomes with Tachyzoite Stage Transcriptome and Proteome Defines Novel Transcript Features.</title>
        <authorList>
            <person name="Ramaprasad A."/>
            <person name="Mourier T."/>
            <person name="Naeem R."/>
            <person name="Malas T.B."/>
            <person name="Moussa E."/>
            <person name="Panigrahi A."/>
            <person name="Vermont S.J."/>
            <person name="Otto T.D."/>
            <person name="Wastling J."/>
            <person name="Pain A."/>
        </authorList>
    </citation>
    <scope>NUCLEOTIDE SEQUENCE</scope>
    <source>
        <strain evidence="7">VEG</strain>
    </source>
</reference>
<name>A0A0F7UQZ4_TOXGV</name>
<dbReference type="Pfam" id="PF07942">
    <property type="entry name" value="CARME"/>
    <property type="match status" value="1"/>
</dbReference>
<evidence type="ECO:0000256" key="3">
    <source>
        <dbReference type="ARBA" id="ARBA00022603"/>
    </source>
</evidence>
<accession>A0A0F7UQZ4</accession>
<feature type="compositionally biased region" description="Basic and acidic residues" evidence="6">
    <location>
        <begin position="160"/>
        <end position="188"/>
    </location>
</feature>
<dbReference type="SMART" id="SM01296">
    <property type="entry name" value="N2227"/>
    <property type="match status" value="1"/>
</dbReference>
<protein>
    <recommendedName>
        <fullName evidence="2">carnosine N-methyltransferase</fullName>
        <ecNumber evidence="2">2.1.1.22</ecNumber>
    </recommendedName>
</protein>
<feature type="region of interest" description="Disordered" evidence="6">
    <location>
        <begin position="52"/>
        <end position="188"/>
    </location>
</feature>
<dbReference type="Gene3D" id="3.40.50.150">
    <property type="entry name" value="Vaccinia Virus protein VP39"/>
    <property type="match status" value="1"/>
</dbReference>
<feature type="compositionally biased region" description="Gly residues" evidence="6">
    <location>
        <begin position="97"/>
        <end position="110"/>
    </location>
</feature>
<feature type="compositionally biased region" description="Basic and acidic residues" evidence="6">
    <location>
        <begin position="75"/>
        <end position="91"/>
    </location>
</feature>
<dbReference type="SUPFAM" id="SSF53335">
    <property type="entry name" value="S-adenosyl-L-methionine-dependent methyltransferases"/>
    <property type="match status" value="1"/>
</dbReference>
<evidence type="ECO:0000256" key="6">
    <source>
        <dbReference type="SAM" id="MobiDB-lite"/>
    </source>
</evidence>
<dbReference type="InterPro" id="IPR012901">
    <property type="entry name" value="CARME"/>
</dbReference>
<evidence type="ECO:0000256" key="4">
    <source>
        <dbReference type="ARBA" id="ARBA00022679"/>
    </source>
</evidence>
<keyword evidence="3 7" id="KW-0489">Methyltransferase</keyword>
<keyword evidence="5" id="KW-0949">S-adenosyl-L-methionine</keyword>
<evidence type="ECO:0000313" key="7">
    <source>
        <dbReference type="EMBL" id="CEL72650.1"/>
    </source>
</evidence>